<dbReference type="AlphaFoldDB" id="A0A093GSB7"/>
<comment type="subcellular location">
    <subcellularLocation>
        <location evidence="1">Cytoplasmic vesicle</location>
        <location evidence="1">Secretory vesicle</location>
        <location evidence="1">Acrosome</location>
    </subcellularLocation>
</comment>
<evidence type="ECO:0000256" key="1">
    <source>
        <dbReference type="ARBA" id="ARBA00004218"/>
    </source>
</evidence>
<keyword evidence="3" id="KW-0597">Phosphoprotein</keyword>
<organism evidence="9 10">
    <name type="scientific">Tyto alba</name>
    <name type="common">Barn owl</name>
    <dbReference type="NCBI Taxonomy" id="56313"/>
    <lineage>
        <taxon>Eukaryota</taxon>
        <taxon>Metazoa</taxon>
        <taxon>Chordata</taxon>
        <taxon>Craniata</taxon>
        <taxon>Vertebrata</taxon>
        <taxon>Euteleostomi</taxon>
        <taxon>Archelosauria</taxon>
        <taxon>Archosauria</taxon>
        <taxon>Dinosauria</taxon>
        <taxon>Saurischia</taxon>
        <taxon>Theropoda</taxon>
        <taxon>Coelurosauria</taxon>
        <taxon>Aves</taxon>
        <taxon>Neognathae</taxon>
        <taxon>Neoaves</taxon>
        <taxon>Telluraves</taxon>
        <taxon>Strigiformes</taxon>
        <taxon>Tytonidae</taxon>
        <taxon>Tyto</taxon>
    </lineage>
</organism>
<protein>
    <recommendedName>
        <fullName evidence="2">Acrosin-binding protein</fullName>
    </recommendedName>
    <alternativeName>
        <fullName evidence="6">Acrosin-binding protein, 60 kDa form</fullName>
    </alternativeName>
    <alternativeName>
        <fullName evidence="7">Proacrosin-binding protein sp32</fullName>
    </alternativeName>
</protein>
<sequence>AQQLGTPLSNQEYRQFFRSLRAARRASTACLLRALYGCQNPLVQMLDKYENHGVIPEGPICSELPGTHFFPDFCAFSFYRCTSKKYFIKV</sequence>
<proteinExistence type="predicted"/>
<evidence type="ECO:0000256" key="2">
    <source>
        <dbReference type="ARBA" id="ARBA00018940"/>
    </source>
</evidence>
<evidence type="ECO:0000313" key="9">
    <source>
        <dbReference type="EMBL" id="KFV44560.1"/>
    </source>
</evidence>
<gene>
    <name evidence="9" type="ORF">N341_07902</name>
</gene>
<keyword evidence="4" id="KW-0732">Signal</keyword>
<dbReference type="EMBL" id="KK373037">
    <property type="protein sequence ID" value="KFV44560.1"/>
    <property type="molecule type" value="Genomic_DNA"/>
</dbReference>
<evidence type="ECO:0000313" key="10">
    <source>
        <dbReference type="Proteomes" id="UP000054190"/>
    </source>
</evidence>
<dbReference type="PANTHER" id="PTHR21362:SF1">
    <property type="entry name" value="ACROSIN-BINDING PROTEIN"/>
    <property type="match status" value="1"/>
</dbReference>
<dbReference type="Proteomes" id="UP000054190">
    <property type="component" value="Unassembled WGS sequence"/>
</dbReference>
<dbReference type="InterPro" id="IPR009865">
    <property type="entry name" value="Proacrosin-bd"/>
</dbReference>
<evidence type="ECO:0000256" key="7">
    <source>
        <dbReference type="ARBA" id="ARBA00033453"/>
    </source>
</evidence>
<evidence type="ECO:0000256" key="6">
    <source>
        <dbReference type="ARBA" id="ARBA00032734"/>
    </source>
</evidence>
<keyword evidence="5" id="KW-0968">Cytoplasmic vesicle</keyword>
<dbReference type="PANTHER" id="PTHR21362">
    <property type="entry name" value="ACROSIN-BINDING PROTEIN"/>
    <property type="match status" value="1"/>
</dbReference>
<feature type="non-terminal residue" evidence="9">
    <location>
        <position position="1"/>
    </location>
</feature>
<dbReference type="GO" id="GO:0005634">
    <property type="term" value="C:nucleus"/>
    <property type="evidence" value="ECO:0007669"/>
    <property type="project" value="TreeGrafter"/>
</dbReference>
<evidence type="ECO:0000256" key="3">
    <source>
        <dbReference type="ARBA" id="ARBA00022553"/>
    </source>
</evidence>
<reference evidence="9 10" key="1">
    <citation type="submission" date="2014-04" db="EMBL/GenBank/DDBJ databases">
        <title>Genome evolution of avian class.</title>
        <authorList>
            <person name="Zhang G."/>
            <person name="Li C."/>
        </authorList>
    </citation>
    <scope>NUCLEOTIDE SEQUENCE [LARGE SCALE GENOMIC DNA]</scope>
    <source>
        <strain evidence="9">BGI_N341</strain>
    </source>
</reference>
<evidence type="ECO:0000256" key="8">
    <source>
        <dbReference type="ARBA" id="ARBA00045517"/>
    </source>
</evidence>
<keyword evidence="10" id="KW-1185">Reference proteome</keyword>
<evidence type="ECO:0000256" key="5">
    <source>
        <dbReference type="ARBA" id="ARBA00023329"/>
    </source>
</evidence>
<dbReference type="Pfam" id="PF07222">
    <property type="entry name" value="PBP_sp32"/>
    <property type="match status" value="1"/>
</dbReference>
<comment type="function">
    <text evidence="8">Acrosomal protein that maintains proacrosin (pro-ACR) as an enzymatically inactive zymogen in the acrosome. Involved also in the acrosome formation.</text>
</comment>
<feature type="non-terminal residue" evidence="9">
    <location>
        <position position="90"/>
    </location>
</feature>
<accession>A0A093GSB7</accession>
<evidence type="ECO:0000256" key="4">
    <source>
        <dbReference type="ARBA" id="ARBA00022729"/>
    </source>
</evidence>
<name>A0A093GSB7_TYTAL</name>
<dbReference type="GO" id="GO:0001669">
    <property type="term" value="C:acrosomal vesicle"/>
    <property type="evidence" value="ECO:0007669"/>
    <property type="project" value="UniProtKB-SubCell"/>
</dbReference>